<dbReference type="AlphaFoldDB" id="A0A8D9FB50"/>
<dbReference type="EMBL" id="HBUF01634896">
    <property type="protein sequence ID" value="CAG6783895.1"/>
    <property type="molecule type" value="Transcribed_RNA"/>
</dbReference>
<dbReference type="Pfam" id="PF00090">
    <property type="entry name" value="TSP_1"/>
    <property type="match status" value="1"/>
</dbReference>
<dbReference type="EMBL" id="HBUF01078987">
    <property type="protein sequence ID" value="CAG6632223.1"/>
    <property type="molecule type" value="Transcribed_RNA"/>
</dbReference>
<dbReference type="Gene3D" id="2.20.100.10">
    <property type="entry name" value="Thrombospondin type-1 (TSP1) repeat"/>
    <property type="match status" value="1"/>
</dbReference>
<organism evidence="2">
    <name type="scientific">Cacopsylla melanoneura</name>
    <dbReference type="NCBI Taxonomy" id="428564"/>
    <lineage>
        <taxon>Eukaryota</taxon>
        <taxon>Metazoa</taxon>
        <taxon>Ecdysozoa</taxon>
        <taxon>Arthropoda</taxon>
        <taxon>Hexapoda</taxon>
        <taxon>Insecta</taxon>
        <taxon>Pterygota</taxon>
        <taxon>Neoptera</taxon>
        <taxon>Paraneoptera</taxon>
        <taxon>Hemiptera</taxon>
        <taxon>Sternorrhyncha</taxon>
        <taxon>Psylloidea</taxon>
        <taxon>Psyllidae</taxon>
        <taxon>Psyllinae</taxon>
        <taxon>Cacopsylla</taxon>
    </lineage>
</organism>
<dbReference type="PROSITE" id="PS50092">
    <property type="entry name" value="TSP1"/>
    <property type="match status" value="1"/>
</dbReference>
<feature type="chain" id="PRO_5036263019" evidence="1">
    <location>
        <begin position="22"/>
        <end position="188"/>
    </location>
</feature>
<dbReference type="EMBL" id="HBUF01305955">
    <property type="protein sequence ID" value="CAG6692139.1"/>
    <property type="molecule type" value="Transcribed_RNA"/>
</dbReference>
<accession>A0A8D9FB50</accession>
<keyword evidence="1" id="KW-0732">Signal</keyword>
<feature type="signal peptide" evidence="1">
    <location>
        <begin position="1"/>
        <end position="21"/>
    </location>
</feature>
<dbReference type="InterPro" id="IPR036383">
    <property type="entry name" value="TSP1_rpt_sf"/>
</dbReference>
<dbReference type="SUPFAM" id="SSF82895">
    <property type="entry name" value="TSP-1 type 1 repeat"/>
    <property type="match status" value="1"/>
</dbReference>
<dbReference type="EMBL" id="HBUF01305953">
    <property type="protein sequence ID" value="CAG6692137.1"/>
    <property type="molecule type" value="Transcribed_RNA"/>
</dbReference>
<reference evidence="2" key="1">
    <citation type="submission" date="2021-05" db="EMBL/GenBank/DDBJ databases">
        <authorList>
            <person name="Alioto T."/>
            <person name="Alioto T."/>
            <person name="Gomez Garrido J."/>
        </authorList>
    </citation>
    <scope>NUCLEOTIDE SEQUENCE</scope>
</reference>
<sequence>MFYSNLFNGYIFVSLLVYNLGNFVCCRPNIQETNELSPGEGCMYQNKTYPLGESFDVECDKKCKCGLDGVVYCEQRCPLFTVYDSSIALGRCLEIRNPLDECCVLNVCGSNRSMSGQTGFECVYSEWSPWTACTAPCGKDAFKLRTRTLLNANSMSLADMAKCNDRLETVKCSLLPCKMGTGAGKKKT</sequence>
<keyword evidence="2" id="KW-0675">Receptor</keyword>
<evidence type="ECO:0000256" key="1">
    <source>
        <dbReference type="SAM" id="SignalP"/>
    </source>
</evidence>
<dbReference type="EMBL" id="HBUF01634895">
    <property type="protein sequence ID" value="CAG6783894.1"/>
    <property type="molecule type" value="Transcribed_RNA"/>
</dbReference>
<name>A0A8D9FB50_9HEMI</name>
<dbReference type="EMBL" id="HBUF01634898">
    <property type="protein sequence ID" value="CAG6783897.1"/>
    <property type="molecule type" value="Transcribed_RNA"/>
</dbReference>
<dbReference type="InterPro" id="IPR000884">
    <property type="entry name" value="TSP1_rpt"/>
</dbReference>
<dbReference type="EMBL" id="HBUF01305951">
    <property type="protein sequence ID" value="CAG6692135.1"/>
    <property type="molecule type" value="Transcribed_RNA"/>
</dbReference>
<dbReference type="SMART" id="SM00209">
    <property type="entry name" value="TSP1"/>
    <property type="match status" value="1"/>
</dbReference>
<proteinExistence type="predicted"/>
<evidence type="ECO:0000313" key="2">
    <source>
        <dbReference type="EMBL" id="CAG6783896.1"/>
    </source>
</evidence>
<dbReference type="EMBL" id="HBUF01634897">
    <property type="protein sequence ID" value="CAG6783896.1"/>
    <property type="molecule type" value="Transcribed_RNA"/>
</dbReference>
<protein>
    <submittedName>
        <fullName evidence="2">Epidermal cell surface receptor</fullName>
    </submittedName>
</protein>